<sequence>MRWPCRMISRVSRRRRFVHGEQFSGPCPAARLCVPHHDLLSFRAKGTLLFEGVMLLTIRGRRQCHLSPPKDCQSALIGRATSMRGSRMDDVFMHVECGVLEGWLVLPLMCRGSSGHCIFHDGRWLTPNEFQSLSGRNGAKDWKRSIRHNGKSLKLLHNKGILKAHPADCDCQSLYAGESLWCASSRYSSAKANRICARCAAWIIFHSPKVAALTTSSDDAPDADVRWSRNPPVAPNSVDNAGVSRAKERARLTSIIEHLTAARGSTLTQSSARYGKVARETLCFVHVIFPFPNRTHRTEKQQADCKFPSRLEPSASQSNNMANFYPYRMLKL</sequence>
<dbReference type="OrthoDB" id="8197016at2759"/>
<comment type="caution">
    <text evidence="6">The sequence shown here is derived from an EMBL/GenBank/DDBJ whole genome shotgun (WGS) entry which is preliminary data.</text>
</comment>
<gene>
    <name evidence="6" type="ORF">CLODIP_2_CD00789</name>
</gene>
<reference evidence="6 7" key="1">
    <citation type="submission" date="2020-04" db="EMBL/GenBank/DDBJ databases">
        <authorList>
            <person name="Alioto T."/>
            <person name="Alioto T."/>
            <person name="Gomez Garrido J."/>
        </authorList>
    </citation>
    <scope>NUCLEOTIDE SEQUENCE [LARGE SCALE GENOMIC DNA]</scope>
</reference>
<keyword evidence="3" id="KW-0539">Nucleus</keyword>
<dbReference type="GO" id="GO:0003677">
    <property type="term" value="F:DNA binding"/>
    <property type="evidence" value="ECO:0007669"/>
    <property type="project" value="UniProtKB-KW"/>
</dbReference>
<keyword evidence="2" id="KW-0804">Transcription</keyword>
<feature type="domain" description="SAND" evidence="5">
    <location>
        <begin position="95"/>
        <end position="163"/>
    </location>
</feature>
<dbReference type="PANTHER" id="PTHR10417">
    <property type="entry name" value="GLUCOCORTICOID MODULATORY ELEMENT-BINDING PROTEIN"/>
    <property type="match status" value="1"/>
</dbReference>
<evidence type="ECO:0000259" key="5">
    <source>
        <dbReference type="PROSITE" id="PS50864"/>
    </source>
</evidence>
<evidence type="ECO:0000256" key="1">
    <source>
        <dbReference type="ARBA" id="ARBA00023015"/>
    </source>
</evidence>
<feature type="region of interest" description="Disordered" evidence="4">
    <location>
        <begin position="220"/>
        <end position="240"/>
    </location>
</feature>
<dbReference type="GO" id="GO:0046872">
    <property type="term" value="F:metal ion binding"/>
    <property type="evidence" value="ECO:0007669"/>
    <property type="project" value="UniProtKB-KW"/>
</dbReference>
<dbReference type="EMBL" id="CADEPI010000104">
    <property type="protein sequence ID" value="CAB3374819.1"/>
    <property type="molecule type" value="Genomic_DNA"/>
</dbReference>
<evidence type="ECO:0000313" key="6">
    <source>
        <dbReference type="EMBL" id="CAB3374819.1"/>
    </source>
</evidence>
<evidence type="ECO:0000256" key="4">
    <source>
        <dbReference type="SAM" id="MobiDB-lite"/>
    </source>
</evidence>
<dbReference type="AlphaFoldDB" id="A0A8S1DAA5"/>
<evidence type="ECO:0000313" key="7">
    <source>
        <dbReference type="Proteomes" id="UP000494165"/>
    </source>
</evidence>
<proteinExistence type="predicted"/>
<dbReference type="SMART" id="SM00258">
    <property type="entry name" value="SAND"/>
    <property type="match status" value="1"/>
</dbReference>
<dbReference type="InterPro" id="IPR000770">
    <property type="entry name" value="SAND_dom"/>
</dbReference>
<organism evidence="6 7">
    <name type="scientific">Cloeon dipterum</name>
    <dbReference type="NCBI Taxonomy" id="197152"/>
    <lineage>
        <taxon>Eukaryota</taxon>
        <taxon>Metazoa</taxon>
        <taxon>Ecdysozoa</taxon>
        <taxon>Arthropoda</taxon>
        <taxon>Hexapoda</taxon>
        <taxon>Insecta</taxon>
        <taxon>Pterygota</taxon>
        <taxon>Palaeoptera</taxon>
        <taxon>Ephemeroptera</taxon>
        <taxon>Pisciforma</taxon>
        <taxon>Baetidae</taxon>
        <taxon>Cloeon</taxon>
    </lineage>
</organism>
<dbReference type="SUPFAM" id="SSF63763">
    <property type="entry name" value="SAND domain-like"/>
    <property type="match status" value="1"/>
</dbReference>
<dbReference type="PROSITE" id="PS50864">
    <property type="entry name" value="SAND"/>
    <property type="match status" value="1"/>
</dbReference>
<keyword evidence="1" id="KW-0805">Transcription regulation</keyword>
<dbReference type="InterPro" id="IPR010919">
    <property type="entry name" value="SAND-like_dom_sf"/>
</dbReference>
<evidence type="ECO:0000256" key="2">
    <source>
        <dbReference type="ARBA" id="ARBA00023163"/>
    </source>
</evidence>
<dbReference type="PANTHER" id="PTHR10417:SF15">
    <property type="entry name" value="STERILE ALPHA MOTIF DOMAIN-CONTAINING 11"/>
    <property type="match status" value="1"/>
</dbReference>
<dbReference type="Gene3D" id="3.10.390.10">
    <property type="entry name" value="SAND domain-like"/>
    <property type="match status" value="1"/>
</dbReference>
<accession>A0A8S1DAA5</accession>
<keyword evidence="7" id="KW-1185">Reference proteome</keyword>
<protein>
    <recommendedName>
        <fullName evidence="5">SAND domain-containing protein</fullName>
    </recommendedName>
</protein>
<dbReference type="Proteomes" id="UP000494165">
    <property type="component" value="Unassembled WGS sequence"/>
</dbReference>
<name>A0A8S1DAA5_9INSE</name>
<evidence type="ECO:0000256" key="3">
    <source>
        <dbReference type="ARBA" id="ARBA00023242"/>
    </source>
</evidence>
<dbReference type="Pfam" id="PF01342">
    <property type="entry name" value="SAND"/>
    <property type="match status" value="1"/>
</dbReference>